<name>S9NWK0_CYSF2</name>
<reference evidence="1" key="1">
    <citation type="submission" date="2013-05" db="EMBL/GenBank/DDBJ databases">
        <title>Genome assembly of Cystobacter fuscus DSM 2262.</title>
        <authorList>
            <person name="Sharma G."/>
            <person name="Khatri I."/>
            <person name="Kaur C."/>
            <person name="Mayilraj S."/>
            <person name="Subramanian S."/>
        </authorList>
    </citation>
    <scope>NUCLEOTIDE SEQUENCE [LARGE SCALE GENOMIC DNA]</scope>
    <source>
        <strain evidence="1">DSM 2262</strain>
    </source>
</reference>
<proteinExistence type="predicted"/>
<dbReference type="AlphaFoldDB" id="S9NWK0"/>
<comment type="caution">
    <text evidence="1">The sequence shown here is derived from an EMBL/GenBank/DDBJ whole genome shotgun (WGS) entry which is preliminary data.</text>
</comment>
<evidence type="ECO:0000313" key="1">
    <source>
        <dbReference type="EMBL" id="EPX55281.1"/>
    </source>
</evidence>
<sequence>MSLRSLALTDTLVRLDGGGVHLEALGLDSMRMSSAPSGQSATL</sequence>
<organism evidence="1 2">
    <name type="scientific">Cystobacter fuscus (strain ATCC 25194 / DSM 2262 / NBRC 100088 / M29)</name>
    <dbReference type="NCBI Taxonomy" id="1242864"/>
    <lineage>
        <taxon>Bacteria</taxon>
        <taxon>Pseudomonadati</taxon>
        <taxon>Myxococcota</taxon>
        <taxon>Myxococcia</taxon>
        <taxon>Myxococcales</taxon>
        <taxon>Cystobacterineae</taxon>
        <taxon>Archangiaceae</taxon>
        <taxon>Cystobacter</taxon>
    </lineage>
</organism>
<dbReference type="Proteomes" id="UP000011682">
    <property type="component" value="Unassembled WGS sequence"/>
</dbReference>
<gene>
    <name evidence="1" type="ORF">D187_009490</name>
</gene>
<accession>S9NWK0</accession>
<keyword evidence="2" id="KW-1185">Reference proteome</keyword>
<protein>
    <submittedName>
        <fullName evidence="1">Uncharacterized protein</fullName>
    </submittedName>
</protein>
<evidence type="ECO:0000313" key="2">
    <source>
        <dbReference type="Proteomes" id="UP000011682"/>
    </source>
</evidence>
<dbReference type="EMBL" id="ANAH02000073">
    <property type="protein sequence ID" value="EPX55281.1"/>
    <property type="molecule type" value="Genomic_DNA"/>
</dbReference>